<evidence type="ECO:0000313" key="2">
    <source>
        <dbReference type="Proteomes" id="UP000030104"/>
    </source>
</evidence>
<name>A0A0A2KL11_PENIT</name>
<dbReference type="PhylomeDB" id="A0A0A2KL11"/>
<accession>A0A0A2KL11</accession>
<reference evidence="1 2" key="1">
    <citation type="journal article" date="2015" name="Mol. Plant Microbe Interact.">
        <title>Genome, transcriptome, and functional analyses of Penicillium expansum provide new insights into secondary metabolism and pathogenicity.</title>
        <authorList>
            <person name="Ballester A.R."/>
            <person name="Marcet-Houben M."/>
            <person name="Levin E."/>
            <person name="Sela N."/>
            <person name="Selma-Lazaro C."/>
            <person name="Carmona L."/>
            <person name="Wisniewski M."/>
            <person name="Droby S."/>
            <person name="Gonzalez-Candelas L."/>
            <person name="Gabaldon T."/>
        </authorList>
    </citation>
    <scope>NUCLEOTIDE SEQUENCE [LARGE SCALE GENOMIC DNA]</scope>
    <source>
        <strain evidence="1 2">PHI-1</strain>
    </source>
</reference>
<dbReference type="Proteomes" id="UP000030104">
    <property type="component" value="Unassembled WGS sequence"/>
</dbReference>
<dbReference type="EMBL" id="JQGA01001278">
    <property type="protein sequence ID" value="KGO67576.1"/>
    <property type="molecule type" value="Genomic_DNA"/>
</dbReference>
<proteinExistence type="predicted"/>
<sequence length="103" mass="11592">MTCQAQHVEMDHVHFVFIYIDTQGRLHLHCSRSIAKTCRGALEAKLTDAFVEAVRISGESCSPINHGKFHIGRRGVRFFKNASIIHSHYSETAPTTDSPHYPS</sequence>
<keyword evidence="2" id="KW-1185">Reference proteome</keyword>
<dbReference type="HOGENOM" id="CLU_2264635_0_0_1"/>
<gene>
    <name evidence="1" type="ORF">PITC_094450</name>
</gene>
<dbReference type="AlphaFoldDB" id="A0A0A2KL11"/>
<protein>
    <submittedName>
        <fullName evidence="1">Uncharacterized protein</fullName>
    </submittedName>
</protein>
<evidence type="ECO:0000313" key="1">
    <source>
        <dbReference type="EMBL" id="KGO67576.1"/>
    </source>
</evidence>
<comment type="caution">
    <text evidence="1">The sequence shown here is derived from an EMBL/GenBank/DDBJ whole genome shotgun (WGS) entry which is preliminary data.</text>
</comment>
<organism evidence="1 2">
    <name type="scientific">Penicillium italicum</name>
    <name type="common">Blue mold</name>
    <dbReference type="NCBI Taxonomy" id="40296"/>
    <lineage>
        <taxon>Eukaryota</taxon>
        <taxon>Fungi</taxon>
        <taxon>Dikarya</taxon>
        <taxon>Ascomycota</taxon>
        <taxon>Pezizomycotina</taxon>
        <taxon>Eurotiomycetes</taxon>
        <taxon>Eurotiomycetidae</taxon>
        <taxon>Eurotiales</taxon>
        <taxon>Aspergillaceae</taxon>
        <taxon>Penicillium</taxon>
    </lineage>
</organism>